<sequence>MRERFGVGLWKAIRKEWKYLSGRAFNDWELDLVKRFLQKIQASRVYRDLEDRVIWTTSRVFVDMCPVSLDAWVCDVREQADNGGLWNPCFVRNFQDLELGCIEALLLCLQGKSINREGFKIFLDNAYLEFLGSNKSEFFRLGSRMERDSNYGHLEEERVDIGEQMFSMPRQGGILRLHPSSLF</sequence>
<protein>
    <submittedName>
        <fullName evidence="1">Uncharacterized protein</fullName>
    </submittedName>
</protein>
<dbReference type="EMBL" id="QGNW01000072">
    <property type="protein sequence ID" value="RVX02090.1"/>
    <property type="molecule type" value="Genomic_DNA"/>
</dbReference>
<dbReference type="Proteomes" id="UP000288805">
    <property type="component" value="Unassembled WGS sequence"/>
</dbReference>
<gene>
    <name evidence="1" type="ORF">CK203_025331</name>
</gene>
<reference evidence="1 2" key="1">
    <citation type="journal article" date="2018" name="PLoS Genet.">
        <title>Population sequencing reveals clonal diversity and ancestral inbreeding in the grapevine cultivar Chardonnay.</title>
        <authorList>
            <person name="Roach M.J."/>
            <person name="Johnson D.L."/>
            <person name="Bohlmann J."/>
            <person name="van Vuuren H.J."/>
            <person name="Jones S.J."/>
            <person name="Pretorius I.S."/>
            <person name="Schmidt S.A."/>
            <person name="Borneman A.R."/>
        </authorList>
    </citation>
    <scope>NUCLEOTIDE SEQUENCE [LARGE SCALE GENOMIC DNA]</scope>
    <source>
        <strain evidence="2">cv. Chardonnay</strain>
        <tissue evidence="1">Leaf</tissue>
    </source>
</reference>
<proteinExistence type="predicted"/>
<accession>A0A438IZF6</accession>
<dbReference type="AlphaFoldDB" id="A0A438IZF6"/>
<name>A0A438IZF6_VITVI</name>
<comment type="caution">
    <text evidence="1">The sequence shown here is derived from an EMBL/GenBank/DDBJ whole genome shotgun (WGS) entry which is preliminary data.</text>
</comment>
<organism evidence="1 2">
    <name type="scientific">Vitis vinifera</name>
    <name type="common">Grape</name>
    <dbReference type="NCBI Taxonomy" id="29760"/>
    <lineage>
        <taxon>Eukaryota</taxon>
        <taxon>Viridiplantae</taxon>
        <taxon>Streptophyta</taxon>
        <taxon>Embryophyta</taxon>
        <taxon>Tracheophyta</taxon>
        <taxon>Spermatophyta</taxon>
        <taxon>Magnoliopsida</taxon>
        <taxon>eudicotyledons</taxon>
        <taxon>Gunneridae</taxon>
        <taxon>Pentapetalae</taxon>
        <taxon>rosids</taxon>
        <taxon>Vitales</taxon>
        <taxon>Vitaceae</taxon>
        <taxon>Viteae</taxon>
        <taxon>Vitis</taxon>
    </lineage>
</organism>
<evidence type="ECO:0000313" key="2">
    <source>
        <dbReference type="Proteomes" id="UP000288805"/>
    </source>
</evidence>
<evidence type="ECO:0000313" key="1">
    <source>
        <dbReference type="EMBL" id="RVX02090.1"/>
    </source>
</evidence>